<organism evidence="3 4">
    <name type="scientific">Penicillium italicum</name>
    <name type="common">Blue mold</name>
    <dbReference type="NCBI Taxonomy" id="40296"/>
    <lineage>
        <taxon>Eukaryota</taxon>
        <taxon>Fungi</taxon>
        <taxon>Dikarya</taxon>
        <taxon>Ascomycota</taxon>
        <taxon>Pezizomycotina</taxon>
        <taxon>Eurotiomycetes</taxon>
        <taxon>Eurotiomycetidae</taxon>
        <taxon>Eurotiales</taxon>
        <taxon>Aspergillaceae</taxon>
        <taxon>Penicillium</taxon>
    </lineage>
</organism>
<proteinExistence type="predicted"/>
<sequence length="1203" mass="136147">MAEYRVHDHTIRPVDPDGYRVEALSWQMAEHIAHIKFLDQMRRSALEYRSPTPVPEHSMSGQDIEEAILKRVELATMRCDFDQARWLLLHIKDEQKAEPRIKELESNIKLHDQSEKHLEMESAKAESDGEWEKARSSLILMKNKVRSGRLLVGLERRQAIQDKYNRGLQEEVVIAQFVHRDLAKACSLVSEMKGKRPKAFVALFKCNEALAKDDFSGARSILSDPQLASAHMALNPMVHLAEALHNDDQEKITSLSLLLEVDGQKFQELLLNSSAGLSAERCDGHVEAPSLLSAQHAVSSPDYYNLFQKRSEEESKLGNWDEAKNLLLKIPDKTVSGPLLRKLAVERSAFYEKDKELEKKAKEAEMNDDWEEARSFLSRIKSDIGKFLLAALAYSEARLSFEDKHMEMLVQLQKEYPDPRLEQVKYTQYFEYADLKGPPLRATDLHSLFVGEKMCGTGVLWSEPDDFRKVFEMMAEDKRDAYDRAWYGLPAPNMQFLTASPSQAQEIHIAEESPSSESMQARLRDCPDTGAPSSSLPAIPRDPCMATFNGQAIREYQWDRPELPALSFDQQLVLLQICLVHKSRYTKSQGNTNFWHRVADQFWEVAGWHWKRIRTFVQTKLRTTSDRGTQMAPLLDELRSHIRAIGHPNNPSSVAHSSPGPLALQDPVGSLPGQGSADRTLSPTGFGGGVSSDSMAQRRLAGSSSRPSELPYSEERLAAQSAAKRTFSQTGFDDEISSDGRQHYSRRLSSRPSHLLSTSNDDMPSHPPSRPRYTGPASSSTRTHTQPLLTEASVQSLIAKSNEAKERHDFDKAKSLLLQIPDKKTFEPLLEELDKARESQIKTNKDIERQAREAELKGDWKTAKVLLSRVAGEDGSFLLLALEYSRTRLEGGGWDLSDEIDPSQYLEQLKKKYPHPSLKQVELDQEFEYAKETGNPQRIGHHQGMLRAYKRKSGSFWEEPDDFRKAFSIMAVDRRHARDKAWYAHPPRARKTDLGSPSRPQPGSGSGLDSRAGLGSETEARSQSQSRPQPRQLDSILGRARTQARSQPQSPQPDIEKEVALLDKARKKLFKSRDKIKAVLRQGASEECKEALKAVELSTAMLMGDLEESVTSLLAQADDESDHEADECVYQFQKGLLLFMEDEMRANEEKFESLMNQMPRNSSQTRSLRKQFAEAQAKKARYLQRCRATLDAGGRLDDVEPEE</sequence>
<feature type="region of interest" description="Disordered" evidence="2">
    <location>
        <begin position="512"/>
        <end position="540"/>
    </location>
</feature>
<evidence type="ECO:0000256" key="2">
    <source>
        <dbReference type="SAM" id="MobiDB-lite"/>
    </source>
</evidence>
<protein>
    <submittedName>
        <fullName evidence="3">Uncharacterized protein</fullName>
    </submittedName>
</protein>
<accession>A0A0A2KMX4</accession>
<feature type="coiled-coil region" evidence="1">
    <location>
        <begin position="830"/>
        <end position="857"/>
    </location>
</feature>
<dbReference type="EMBL" id="JQGA01001217">
    <property type="protein sequence ID" value="KGO68236.1"/>
    <property type="molecule type" value="Genomic_DNA"/>
</dbReference>
<feature type="region of interest" description="Disordered" evidence="2">
    <location>
        <begin position="645"/>
        <end position="790"/>
    </location>
</feature>
<evidence type="ECO:0000313" key="3">
    <source>
        <dbReference type="EMBL" id="KGO68236.1"/>
    </source>
</evidence>
<gene>
    <name evidence="3" type="ORF">PITC_046620</name>
</gene>
<comment type="caution">
    <text evidence="3">The sequence shown here is derived from an EMBL/GenBank/DDBJ whole genome shotgun (WGS) entry which is preliminary data.</text>
</comment>
<evidence type="ECO:0000313" key="4">
    <source>
        <dbReference type="Proteomes" id="UP000030104"/>
    </source>
</evidence>
<dbReference type="HOGENOM" id="CLU_270522_0_0_1"/>
<evidence type="ECO:0000256" key="1">
    <source>
        <dbReference type="SAM" id="Coils"/>
    </source>
</evidence>
<reference evidence="3 4" key="1">
    <citation type="journal article" date="2015" name="Mol. Plant Microbe Interact.">
        <title>Genome, transcriptome, and functional analyses of Penicillium expansum provide new insights into secondary metabolism and pathogenicity.</title>
        <authorList>
            <person name="Ballester A.R."/>
            <person name="Marcet-Houben M."/>
            <person name="Levin E."/>
            <person name="Sela N."/>
            <person name="Selma-Lazaro C."/>
            <person name="Carmona L."/>
            <person name="Wisniewski M."/>
            <person name="Droby S."/>
            <person name="Gonzalez-Candelas L."/>
            <person name="Gabaldon T."/>
        </authorList>
    </citation>
    <scope>NUCLEOTIDE SEQUENCE [LARGE SCALE GENOMIC DNA]</scope>
    <source>
        <strain evidence="3 4">PHI-1</strain>
    </source>
</reference>
<dbReference type="OrthoDB" id="4368319at2759"/>
<name>A0A0A2KMX4_PENIT</name>
<keyword evidence="4" id="KW-1185">Reference proteome</keyword>
<dbReference type="PhylomeDB" id="A0A0A2KMX4"/>
<feature type="compositionally biased region" description="Low complexity" evidence="2">
    <location>
        <begin position="750"/>
        <end position="759"/>
    </location>
</feature>
<dbReference type="Proteomes" id="UP000030104">
    <property type="component" value="Unassembled WGS sequence"/>
</dbReference>
<feature type="region of interest" description="Disordered" evidence="2">
    <location>
        <begin position="981"/>
        <end position="1032"/>
    </location>
</feature>
<feature type="compositionally biased region" description="Polar residues" evidence="2">
    <location>
        <begin position="776"/>
        <end position="790"/>
    </location>
</feature>
<feature type="compositionally biased region" description="Low complexity" evidence="2">
    <location>
        <begin position="1021"/>
        <end position="1032"/>
    </location>
</feature>
<dbReference type="AlphaFoldDB" id="A0A0A2KMX4"/>
<dbReference type="OMA" id="WHWKRIR"/>
<keyword evidence="1" id="KW-0175">Coiled coil</keyword>